<dbReference type="PANTHER" id="PTHR48176">
    <property type="entry name" value="DDRGK DOMAIN-CONTAINING PROTEIN 1"/>
    <property type="match status" value="1"/>
</dbReference>
<dbReference type="InterPro" id="IPR036390">
    <property type="entry name" value="WH_DNA-bd_sf"/>
</dbReference>
<evidence type="ECO:0000256" key="7">
    <source>
        <dbReference type="ARBA" id="ARBA00022989"/>
    </source>
</evidence>
<dbReference type="AlphaFoldDB" id="A0A9P0B0U0"/>
<keyword evidence="7 12" id="KW-1133">Transmembrane helix</keyword>
<feature type="transmembrane region" description="Helical" evidence="12">
    <location>
        <begin position="6"/>
        <end position="24"/>
    </location>
</feature>
<evidence type="ECO:0000256" key="6">
    <source>
        <dbReference type="ARBA" id="ARBA00022824"/>
    </source>
</evidence>
<dbReference type="InterPro" id="IPR036388">
    <property type="entry name" value="WH-like_DNA-bd_sf"/>
</dbReference>
<comment type="function">
    <text evidence="9">Substrate adapter for ufmylation, the covalent attachment of the ubiquitin-like modifier UFM1 to substrate proteins. Required for ufmylation of Atg9; protects the nervous system during aging, possibly by stabilizing Atg9 and supporting its function.</text>
</comment>
<feature type="compositionally biased region" description="Basic and acidic residues" evidence="11">
    <location>
        <begin position="89"/>
        <end position="99"/>
    </location>
</feature>
<comment type="subunit">
    <text evidence="10">Interacts with Atg9; the interaction is transient.</text>
</comment>
<keyword evidence="5" id="KW-0833">Ubl conjugation pathway</keyword>
<dbReference type="SMART" id="SM01128">
    <property type="entry name" value="DDRGK"/>
    <property type="match status" value="1"/>
</dbReference>
<organism evidence="13 14">
    <name type="scientific">Brassicogethes aeneus</name>
    <name type="common">Rape pollen beetle</name>
    <name type="synonym">Meligethes aeneus</name>
    <dbReference type="NCBI Taxonomy" id="1431903"/>
    <lineage>
        <taxon>Eukaryota</taxon>
        <taxon>Metazoa</taxon>
        <taxon>Ecdysozoa</taxon>
        <taxon>Arthropoda</taxon>
        <taxon>Hexapoda</taxon>
        <taxon>Insecta</taxon>
        <taxon>Pterygota</taxon>
        <taxon>Neoptera</taxon>
        <taxon>Endopterygota</taxon>
        <taxon>Coleoptera</taxon>
        <taxon>Polyphaga</taxon>
        <taxon>Cucujiformia</taxon>
        <taxon>Nitidulidae</taxon>
        <taxon>Meligethinae</taxon>
        <taxon>Brassicogethes</taxon>
    </lineage>
</organism>
<keyword evidence="14" id="KW-1185">Reference proteome</keyword>
<dbReference type="GO" id="GO:0005789">
    <property type="term" value="C:endoplasmic reticulum membrane"/>
    <property type="evidence" value="ECO:0007669"/>
    <property type="project" value="UniProtKB-SubCell"/>
</dbReference>
<evidence type="ECO:0000256" key="3">
    <source>
        <dbReference type="ARBA" id="ARBA00018218"/>
    </source>
</evidence>
<gene>
    <name evidence="13" type="ORF">MELIAE_LOCUS5018</name>
</gene>
<dbReference type="FunFam" id="1.10.10.10:FF:000143">
    <property type="entry name" value="DDRGK domain-containing protein 1"/>
    <property type="match status" value="1"/>
</dbReference>
<evidence type="ECO:0000256" key="4">
    <source>
        <dbReference type="ARBA" id="ARBA00022692"/>
    </source>
</evidence>
<name>A0A9P0B0U0_BRAAE</name>
<dbReference type="SUPFAM" id="SSF46785">
    <property type="entry name" value="Winged helix' DNA-binding domain"/>
    <property type="match status" value="1"/>
</dbReference>
<dbReference type="Proteomes" id="UP001154078">
    <property type="component" value="Chromosome 3"/>
</dbReference>
<evidence type="ECO:0000256" key="11">
    <source>
        <dbReference type="SAM" id="MobiDB-lite"/>
    </source>
</evidence>
<keyword evidence="4 12" id="KW-0812">Transmembrane</keyword>
<dbReference type="Gene3D" id="1.10.10.10">
    <property type="entry name" value="Winged helix-like DNA-binding domain superfamily/Winged helix DNA-binding domain"/>
    <property type="match status" value="1"/>
</dbReference>
<accession>A0A9P0B0U0</accession>
<reference evidence="13" key="1">
    <citation type="submission" date="2021-12" db="EMBL/GenBank/DDBJ databases">
        <authorList>
            <person name="King R."/>
        </authorList>
    </citation>
    <scope>NUCLEOTIDE SEQUENCE</scope>
</reference>
<dbReference type="InterPro" id="IPR019153">
    <property type="entry name" value="DDRGK_dom-contain"/>
</dbReference>
<feature type="region of interest" description="Disordered" evidence="11">
    <location>
        <begin position="31"/>
        <end position="99"/>
    </location>
</feature>
<dbReference type="EMBL" id="OV121134">
    <property type="protein sequence ID" value="CAH0552888.1"/>
    <property type="molecule type" value="Genomic_DNA"/>
</dbReference>
<evidence type="ECO:0000256" key="8">
    <source>
        <dbReference type="ARBA" id="ARBA00023136"/>
    </source>
</evidence>
<keyword evidence="8 12" id="KW-0472">Membrane</keyword>
<dbReference type="Pfam" id="PF09756">
    <property type="entry name" value="DDRGK"/>
    <property type="match status" value="1"/>
</dbReference>
<protein>
    <recommendedName>
        <fullName evidence="3">DDRGK domain-containing protein 1</fullName>
    </recommendedName>
</protein>
<keyword evidence="6" id="KW-0256">Endoplasmic reticulum</keyword>
<dbReference type="OrthoDB" id="2285710at2759"/>
<proteinExistence type="inferred from homology"/>
<comment type="subcellular location">
    <subcellularLocation>
        <location evidence="1">Endoplasmic reticulum membrane</location>
        <topology evidence="1">Single-pass membrane protein</topology>
    </subcellularLocation>
</comment>
<evidence type="ECO:0000256" key="9">
    <source>
        <dbReference type="ARBA" id="ARBA00049608"/>
    </source>
</evidence>
<evidence type="ECO:0000256" key="12">
    <source>
        <dbReference type="SAM" id="Phobius"/>
    </source>
</evidence>
<feature type="compositionally biased region" description="Basic and acidic residues" evidence="11">
    <location>
        <begin position="31"/>
        <end position="49"/>
    </location>
</feature>
<evidence type="ECO:0000313" key="13">
    <source>
        <dbReference type="EMBL" id="CAH0552888.1"/>
    </source>
</evidence>
<comment type="similarity">
    <text evidence="2">Belongs to the DDRGK1 family.</text>
</comment>
<evidence type="ECO:0000256" key="10">
    <source>
        <dbReference type="ARBA" id="ARBA00049687"/>
    </source>
</evidence>
<dbReference type="InterPro" id="IPR050899">
    <property type="entry name" value="DDRGK_domain-containing"/>
</dbReference>
<evidence type="ECO:0000313" key="14">
    <source>
        <dbReference type="Proteomes" id="UP001154078"/>
    </source>
</evidence>
<feature type="region of interest" description="Disordered" evidence="11">
    <location>
        <begin position="111"/>
        <end position="159"/>
    </location>
</feature>
<feature type="compositionally biased region" description="Low complexity" evidence="11">
    <location>
        <begin position="50"/>
        <end position="67"/>
    </location>
</feature>
<feature type="compositionally biased region" description="Acidic residues" evidence="11">
    <location>
        <begin position="72"/>
        <end position="88"/>
    </location>
</feature>
<sequence>MDITILIAVAAIIFVVILCISFFLKSKDSSKAVENRPRPVPGRVREGAPRRAQLARNRGARLRANAAHQNDQDSDEGNNEAENEDIELPDEKLGAKKRAKLEAKAEKKAAREAEEKIRADRKKQAEKAEEERRKEEEKEKAEEKRLEEEERKAKEEKERQEYEEYIKMKEEFSVEEEGFEEGEEGDEQNLLQEFVNYIKNNKVVVLEDLAAHFKLKTQAAIDRIKDLQSDNILTGVIDDRGKFIYVSQKEMEDVAKFIRQRGRVSIAELAENSNKLINLTPVTTVN</sequence>
<evidence type="ECO:0000256" key="1">
    <source>
        <dbReference type="ARBA" id="ARBA00004389"/>
    </source>
</evidence>
<evidence type="ECO:0000256" key="2">
    <source>
        <dbReference type="ARBA" id="ARBA00009829"/>
    </source>
</evidence>
<evidence type="ECO:0000256" key="5">
    <source>
        <dbReference type="ARBA" id="ARBA00022786"/>
    </source>
</evidence>
<dbReference type="GO" id="GO:0044389">
    <property type="term" value="F:ubiquitin-like protein ligase binding"/>
    <property type="evidence" value="ECO:0007669"/>
    <property type="project" value="TreeGrafter"/>
</dbReference>
<dbReference type="PANTHER" id="PTHR48176:SF1">
    <property type="entry name" value="DDRGK DOMAIN-CONTAINING PROTEIN 1"/>
    <property type="match status" value="1"/>
</dbReference>